<evidence type="ECO:0000256" key="1">
    <source>
        <dbReference type="ARBA" id="ARBA00022679"/>
    </source>
</evidence>
<evidence type="ECO:0000313" key="8">
    <source>
        <dbReference type="Proteomes" id="UP000199529"/>
    </source>
</evidence>
<feature type="transmembrane region" description="Helical" evidence="5">
    <location>
        <begin position="75"/>
        <end position="98"/>
    </location>
</feature>
<dbReference type="SMART" id="SM00387">
    <property type="entry name" value="HATPase_c"/>
    <property type="match status" value="1"/>
</dbReference>
<accession>A0A1H2R5D2</accession>
<dbReference type="InterPro" id="IPR011712">
    <property type="entry name" value="Sig_transdc_His_kin_sub3_dim/P"/>
</dbReference>
<keyword evidence="8" id="KW-1185">Reference proteome</keyword>
<keyword evidence="5" id="KW-0472">Membrane</keyword>
<feature type="coiled-coil region" evidence="4">
    <location>
        <begin position="168"/>
        <end position="195"/>
    </location>
</feature>
<feature type="transmembrane region" description="Helical" evidence="5">
    <location>
        <begin position="12"/>
        <end position="29"/>
    </location>
</feature>
<feature type="domain" description="Histidine kinase" evidence="6">
    <location>
        <begin position="316"/>
        <end position="408"/>
    </location>
</feature>
<organism evidence="7 8">
    <name type="scientific">Saccharopolyspora shandongensis</name>
    <dbReference type="NCBI Taxonomy" id="418495"/>
    <lineage>
        <taxon>Bacteria</taxon>
        <taxon>Bacillati</taxon>
        <taxon>Actinomycetota</taxon>
        <taxon>Actinomycetes</taxon>
        <taxon>Pseudonocardiales</taxon>
        <taxon>Pseudonocardiaceae</taxon>
        <taxon>Saccharopolyspora</taxon>
    </lineage>
</organism>
<dbReference type="RefSeq" id="WP_245760856.1">
    <property type="nucleotide sequence ID" value="NZ_FNOK01000001.1"/>
</dbReference>
<dbReference type="SUPFAM" id="SSF55874">
    <property type="entry name" value="ATPase domain of HSP90 chaperone/DNA topoisomerase II/histidine kinase"/>
    <property type="match status" value="1"/>
</dbReference>
<keyword evidence="3" id="KW-0902">Two-component regulatory system</keyword>
<dbReference type="AlphaFoldDB" id="A0A1H2R5D2"/>
<evidence type="ECO:0000256" key="5">
    <source>
        <dbReference type="SAM" id="Phobius"/>
    </source>
</evidence>
<dbReference type="InterPro" id="IPR036890">
    <property type="entry name" value="HATPase_C_sf"/>
</dbReference>
<dbReference type="GO" id="GO:0046983">
    <property type="term" value="F:protein dimerization activity"/>
    <property type="evidence" value="ECO:0007669"/>
    <property type="project" value="InterPro"/>
</dbReference>
<keyword evidence="4" id="KW-0175">Coiled coil</keyword>
<dbReference type="InterPro" id="IPR017205">
    <property type="entry name" value="Sig_transdc_His_kinase_ChrS"/>
</dbReference>
<keyword evidence="5" id="KW-1133">Transmembrane helix</keyword>
<dbReference type="InterPro" id="IPR050482">
    <property type="entry name" value="Sensor_HK_TwoCompSys"/>
</dbReference>
<dbReference type="GO" id="GO:0000155">
    <property type="term" value="F:phosphorelay sensor kinase activity"/>
    <property type="evidence" value="ECO:0007669"/>
    <property type="project" value="InterPro"/>
</dbReference>
<protein>
    <submittedName>
        <fullName evidence="7">Signal transduction histidine kinase</fullName>
    </submittedName>
</protein>
<dbReference type="PANTHER" id="PTHR24421:SF62">
    <property type="entry name" value="SENSORY TRANSDUCTION HISTIDINE KINASE"/>
    <property type="match status" value="1"/>
</dbReference>
<evidence type="ECO:0000313" key="7">
    <source>
        <dbReference type="EMBL" id="SDW14656.1"/>
    </source>
</evidence>
<dbReference type="PROSITE" id="PS50109">
    <property type="entry name" value="HIS_KIN"/>
    <property type="match status" value="1"/>
</dbReference>
<name>A0A1H2R5D2_9PSEU</name>
<evidence type="ECO:0000256" key="4">
    <source>
        <dbReference type="SAM" id="Coils"/>
    </source>
</evidence>
<keyword evidence="2 7" id="KW-0418">Kinase</keyword>
<dbReference type="InterPro" id="IPR005467">
    <property type="entry name" value="His_kinase_dom"/>
</dbReference>
<proteinExistence type="predicted"/>
<dbReference type="PANTHER" id="PTHR24421">
    <property type="entry name" value="NITRATE/NITRITE SENSOR PROTEIN NARX-RELATED"/>
    <property type="match status" value="1"/>
</dbReference>
<dbReference type="Proteomes" id="UP000199529">
    <property type="component" value="Unassembled WGS sequence"/>
</dbReference>
<dbReference type="CDD" id="cd16917">
    <property type="entry name" value="HATPase_UhpB-NarQ-NarX-like"/>
    <property type="match status" value="1"/>
</dbReference>
<dbReference type="Gene3D" id="3.30.565.10">
    <property type="entry name" value="Histidine kinase-like ATPase, C-terminal domain"/>
    <property type="match status" value="1"/>
</dbReference>
<dbReference type="Pfam" id="PF07730">
    <property type="entry name" value="HisKA_3"/>
    <property type="match status" value="1"/>
</dbReference>
<dbReference type="STRING" id="418495.SAMN05216215_1001291"/>
<evidence type="ECO:0000256" key="2">
    <source>
        <dbReference type="ARBA" id="ARBA00022777"/>
    </source>
</evidence>
<dbReference type="Pfam" id="PF02518">
    <property type="entry name" value="HATPase_c"/>
    <property type="match status" value="1"/>
</dbReference>
<dbReference type="GO" id="GO:0016020">
    <property type="term" value="C:membrane"/>
    <property type="evidence" value="ECO:0007669"/>
    <property type="project" value="InterPro"/>
</dbReference>
<keyword evidence="1" id="KW-0808">Transferase</keyword>
<feature type="transmembrane region" description="Helical" evidence="5">
    <location>
        <begin position="110"/>
        <end position="128"/>
    </location>
</feature>
<gene>
    <name evidence="7" type="ORF">SAMN05216215_1001291</name>
</gene>
<dbReference type="Gene3D" id="1.20.5.1930">
    <property type="match status" value="1"/>
</dbReference>
<dbReference type="PIRSF" id="PIRSF037434">
    <property type="entry name" value="STHK_ChrS"/>
    <property type="match status" value="1"/>
</dbReference>
<dbReference type="EMBL" id="FNOK01000001">
    <property type="protein sequence ID" value="SDW14656.1"/>
    <property type="molecule type" value="Genomic_DNA"/>
</dbReference>
<dbReference type="InterPro" id="IPR003594">
    <property type="entry name" value="HATPase_dom"/>
</dbReference>
<keyword evidence="5" id="KW-0812">Transmembrane</keyword>
<evidence type="ECO:0000259" key="6">
    <source>
        <dbReference type="PROSITE" id="PS50109"/>
    </source>
</evidence>
<reference evidence="8" key="1">
    <citation type="submission" date="2016-10" db="EMBL/GenBank/DDBJ databases">
        <authorList>
            <person name="Varghese N."/>
            <person name="Submissions S."/>
        </authorList>
    </citation>
    <scope>NUCLEOTIDE SEQUENCE [LARGE SCALE GENOMIC DNA]</scope>
    <source>
        <strain evidence="8">CGMCC 4.3530</strain>
    </source>
</reference>
<evidence type="ECO:0000256" key="3">
    <source>
        <dbReference type="ARBA" id="ARBA00023012"/>
    </source>
</evidence>
<sequence>MTGQRDEWFARWVPWTMLGVGAVVSALTADSLMTSGEMRAAAALVLVTLALQLWWEKARPGVPEHGVPGQIYYGVRWALAFVLTWLNPFFAIYAGVGYFDAARLLPRRSLYIGLLASAFTVAGSQSGGLPPTSAMQWFALVALFALHCGLLLFFVRLEAQRDENVRARALTIAELQQANAQLRQAHEENVGLHAQLLVQAREAGVSDERRRLAAEIHDTIAQSLAGIVTQLQAAADSEDPAVARGHVERAAALARHGLGEARRSVQDLGPSALEHDALPVALHKTVEEWSASAGVRAEFTVTGDVEALHEEIEATLLRIAQEALANAGRHASATRVGVTLSYMDDEVTVDVRDDGRGFDPHPVDARERAGGFGLGGMRARAERVAGTFEIESEPGCGTAVSARVPLVRHA</sequence>
<feature type="transmembrane region" description="Helical" evidence="5">
    <location>
        <begin position="134"/>
        <end position="155"/>
    </location>
</feature>